<keyword evidence="3" id="KW-1185">Reference proteome</keyword>
<gene>
    <name evidence="2" type="ORF">H8L67_09055</name>
</gene>
<dbReference type="Proteomes" id="UP000824755">
    <property type="component" value="Chromosome"/>
</dbReference>
<dbReference type="RefSeq" id="WP_220379503.1">
    <property type="nucleotide sequence ID" value="NZ_CP080544.1"/>
</dbReference>
<dbReference type="EMBL" id="CP080544">
    <property type="protein sequence ID" value="QYR52718.1"/>
    <property type="molecule type" value="Genomic_DNA"/>
</dbReference>
<proteinExistence type="predicted"/>
<sequence>MSPFKSIGLIAVALLVSACGILPEKQAITLYNPQLNVKPDPSWSHTNAQISVRRPTALGLIDSPRILVRPNANEIQVYAGAAWVDSAPELVQSAVVQLLEDSEATRTTVRRGSGIPGEYELLMDLRHFEADYSGGATPVAVVEISAKLVRAEASGVIENRVFRATAPASGTDVAQVVSAFDTALSKASADIAGWTLQNAR</sequence>
<evidence type="ECO:0000259" key="1">
    <source>
        <dbReference type="Pfam" id="PF03886"/>
    </source>
</evidence>
<protein>
    <submittedName>
        <fullName evidence="2">ABC-type transport auxiliary lipoprotein family protein</fullName>
    </submittedName>
</protein>
<reference evidence="2 3" key="1">
    <citation type="submission" date="2021-08" db="EMBL/GenBank/DDBJ databases">
        <title>Lysobacter sp. strain CJ11 Genome sequencing and assembly.</title>
        <authorList>
            <person name="Kim I."/>
        </authorList>
    </citation>
    <scope>NUCLEOTIDE SEQUENCE [LARGE SCALE GENOMIC DNA]</scope>
    <source>
        <strain evidence="2 3">CJ11</strain>
    </source>
</reference>
<evidence type="ECO:0000313" key="2">
    <source>
        <dbReference type="EMBL" id="QYR52718.1"/>
    </source>
</evidence>
<dbReference type="Gene3D" id="3.40.50.10610">
    <property type="entry name" value="ABC-type transport auxiliary lipoprotein component"/>
    <property type="match status" value="1"/>
</dbReference>
<name>A0ABX8WQ40_9GAMM</name>
<accession>A0ABX8WQ40</accession>
<dbReference type="PROSITE" id="PS51257">
    <property type="entry name" value="PROKAR_LIPOPROTEIN"/>
    <property type="match status" value="1"/>
</dbReference>
<evidence type="ECO:0000313" key="3">
    <source>
        <dbReference type="Proteomes" id="UP000824755"/>
    </source>
</evidence>
<dbReference type="SUPFAM" id="SSF159594">
    <property type="entry name" value="XCC0632-like"/>
    <property type="match status" value="1"/>
</dbReference>
<organism evidence="2 3">
    <name type="scientific">Lysobacter soyae</name>
    <dbReference type="NCBI Taxonomy" id="2764185"/>
    <lineage>
        <taxon>Bacteria</taxon>
        <taxon>Pseudomonadati</taxon>
        <taxon>Pseudomonadota</taxon>
        <taxon>Gammaproteobacteria</taxon>
        <taxon>Lysobacterales</taxon>
        <taxon>Lysobacteraceae</taxon>
        <taxon>Lysobacter</taxon>
    </lineage>
</organism>
<dbReference type="Pfam" id="PF03886">
    <property type="entry name" value="ABC_trans_aux"/>
    <property type="match status" value="1"/>
</dbReference>
<dbReference type="InterPro" id="IPR005586">
    <property type="entry name" value="ABC_trans_aux"/>
</dbReference>
<keyword evidence="2" id="KW-0449">Lipoprotein</keyword>
<feature type="domain" description="ABC-type transport auxiliary lipoprotein component" evidence="1">
    <location>
        <begin position="30"/>
        <end position="192"/>
    </location>
</feature>